<sequence>MEYIVIGGALAVGIFSLISSVNTLQKQIQLMNLKLDRIAKQVGAEEPNIDNELRSLIVAGKKVKAVKELRDVTGMGLKEAKEYVDKLL</sequence>
<organism evidence="2 3">
    <name type="scientific">Syntrophaceticus schinkii</name>
    <dbReference type="NCBI Taxonomy" id="499207"/>
    <lineage>
        <taxon>Bacteria</taxon>
        <taxon>Bacillati</taxon>
        <taxon>Bacillota</taxon>
        <taxon>Clostridia</taxon>
        <taxon>Thermoanaerobacterales</taxon>
        <taxon>Thermoanaerobacterales Family III. Incertae Sedis</taxon>
        <taxon>Syntrophaceticus</taxon>
    </lineage>
</organism>
<keyword evidence="3" id="KW-1185">Reference proteome</keyword>
<dbReference type="EMBL" id="CDRZ01000275">
    <property type="protein sequence ID" value="CEO90199.1"/>
    <property type="molecule type" value="Genomic_DNA"/>
</dbReference>
<evidence type="ECO:0000259" key="1">
    <source>
        <dbReference type="Pfam" id="PF00542"/>
    </source>
</evidence>
<name>A0A0B7MHU5_9FIRM</name>
<dbReference type="Pfam" id="PF00542">
    <property type="entry name" value="Ribosomal_L12"/>
    <property type="match status" value="1"/>
</dbReference>
<dbReference type="InterPro" id="IPR013823">
    <property type="entry name" value="Ribosomal_bL12_C"/>
</dbReference>
<dbReference type="GO" id="GO:0006412">
    <property type="term" value="P:translation"/>
    <property type="evidence" value="ECO:0007669"/>
    <property type="project" value="InterPro"/>
</dbReference>
<dbReference type="Proteomes" id="UP000046155">
    <property type="component" value="Unassembled WGS sequence"/>
</dbReference>
<reference evidence="3" key="1">
    <citation type="submission" date="2015-01" db="EMBL/GenBank/DDBJ databases">
        <authorList>
            <person name="Manzoor Shahid"/>
            <person name="Zubair Saima"/>
        </authorList>
    </citation>
    <scope>NUCLEOTIDE SEQUENCE [LARGE SCALE GENOMIC DNA]</scope>
    <source>
        <strain evidence="3">Sp3</strain>
    </source>
</reference>
<dbReference type="Gene3D" id="3.30.1390.10">
    <property type="match status" value="1"/>
</dbReference>
<dbReference type="OrthoDB" id="2157431at2"/>
<feature type="domain" description="Large ribosomal subunit protein bL12 C-terminal" evidence="1">
    <location>
        <begin position="59"/>
        <end position="86"/>
    </location>
</feature>
<dbReference type="AlphaFoldDB" id="A0A0B7MHU5"/>
<dbReference type="RefSeq" id="WP_044665995.1">
    <property type="nucleotide sequence ID" value="NZ_CDRZ01000275.1"/>
</dbReference>
<protein>
    <recommendedName>
        <fullName evidence="1">Large ribosomal subunit protein bL12 C-terminal domain-containing protein</fullName>
    </recommendedName>
</protein>
<accession>A0A0B7MHU5</accession>
<dbReference type="GO" id="GO:0003735">
    <property type="term" value="F:structural constituent of ribosome"/>
    <property type="evidence" value="ECO:0007669"/>
    <property type="project" value="InterPro"/>
</dbReference>
<gene>
    <name evidence="2" type="ORF">SSCH_750004</name>
</gene>
<dbReference type="SUPFAM" id="SSF54736">
    <property type="entry name" value="ClpS-like"/>
    <property type="match status" value="1"/>
</dbReference>
<dbReference type="InterPro" id="IPR014719">
    <property type="entry name" value="Ribosomal_bL12_C/ClpS-like"/>
</dbReference>
<evidence type="ECO:0000313" key="2">
    <source>
        <dbReference type="EMBL" id="CEO90199.1"/>
    </source>
</evidence>
<proteinExistence type="predicted"/>
<evidence type="ECO:0000313" key="3">
    <source>
        <dbReference type="Proteomes" id="UP000046155"/>
    </source>
</evidence>